<evidence type="ECO:0000313" key="1">
    <source>
        <dbReference type="EMBL" id="GCE21072.1"/>
    </source>
</evidence>
<dbReference type="Proteomes" id="UP000287188">
    <property type="component" value="Unassembled WGS sequence"/>
</dbReference>
<evidence type="ECO:0000313" key="2">
    <source>
        <dbReference type="Proteomes" id="UP000287188"/>
    </source>
</evidence>
<dbReference type="RefSeq" id="WP_126552628.1">
    <property type="nucleotide sequence ID" value="NZ_BIFS01000001.1"/>
</dbReference>
<gene>
    <name evidence="1" type="ORF">KDK_48720</name>
</gene>
<accession>A0A402APP7</accession>
<dbReference type="OrthoDB" id="165147at2"/>
<name>A0A402APP7_9CHLR</name>
<proteinExistence type="predicted"/>
<sequence>MVETQSQQVGRISQQLDETKAYLEQDLAAATDITLKRIELDAATVVTLTLVSELLPEQIQKQVKELITLHEQVWNMDMPPVAGTTPRKPLGERLFHRFAFFLHGSPNRGNTSGIPII</sequence>
<reference evidence="2" key="1">
    <citation type="submission" date="2018-12" db="EMBL/GenBank/DDBJ databases">
        <title>Tengunoibacter tsumagoiensis gen. nov., sp. nov., Dictyobacter kobayashii sp. nov., D. alpinus sp. nov., and D. joshuensis sp. nov. and description of Dictyobacteraceae fam. nov. within the order Ktedonobacterales isolated from Tengu-no-mugimeshi.</title>
        <authorList>
            <person name="Wang C.M."/>
            <person name="Zheng Y."/>
            <person name="Sakai Y."/>
            <person name="Toyoda A."/>
            <person name="Minakuchi Y."/>
            <person name="Abe K."/>
            <person name="Yokota A."/>
            <person name="Yabe S."/>
        </authorList>
    </citation>
    <scope>NUCLEOTIDE SEQUENCE [LARGE SCALE GENOMIC DNA]</scope>
    <source>
        <strain evidence="2">Uno11</strain>
    </source>
</reference>
<organism evidence="1 2">
    <name type="scientific">Dictyobacter kobayashii</name>
    <dbReference type="NCBI Taxonomy" id="2014872"/>
    <lineage>
        <taxon>Bacteria</taxon>
        <taxon>Bacillati</taxon>
        <taxon>Chloroflexota</taxon>
        <taxon>Ktedonobacteria</taxon>
        <taxon>Ktedonobacterales</taxon>
        <taxon>Dictyobacteraceae</taxon>
        <taxon>Dictyobacter</taxon>
    </lineage>
</organism>
<dbReference type="AlphaFoldDB" id="A0A402APP7"/>
<dbReference type="EMBL" id="BIFS01000001">
    <property type="protein sequence ID" value="GCE21072.1"/>
    <property type="molecule type" value="Genomic_DNA"/>
</dbReference>
<protein>
    <submittedName>
        <fullName evidence="1">Uncharacterized protein</fullName>
    </submittedName>
</protein>
<keyword evidence="2" id="KW-1185">Reference proteome</keyword>
<comment type="caution">
    <text evidence="1">The sequence shown here is derived from an EMBL/GenBank/DDBJ whole genome shotgun (WGS) entry which is preliminary data.</text>
</comment>